<evidence type="ECO:0000256" key="13">
    <source>
        <dbReference type="ARBA" id="ARBA00023237"/>
    </source>
</evidence>
<feature type="domain" description="Polysaccharide export protein N-terminal" evidence="16">
    <location>
        <begin position="25"/>
        <end position="100"/>
    </location>
</feature>
<keyword evidence="12" id="KW-0564">Palmitate</keyword>
<dbReference type="GO" id="GO:0015159">
    <property type="term" value="F:polysaccharide transmembrane transporter activity"/>
    <property type="evidence" value="ECO:0007669"/>
    <property type="project" value="InterPro"/>
</dbReference>
<proteinExistence type="inferred from homology"/>
<evidence type="ECO:0000256" key="8">
    <source>
        <dbReference type="ARBA" id="ARBA00023047"/>
    </source>
</evidence>
<dbReference type="GO" id="GO:0006811">
    <property type="term" value="P:monoatomic ion transport"/>
    <property type="evidence" value="ECO:0007669"/>
    <property type="project" value="UniProtKB-KW"/>
</dbReference>
<dbReference type="InterPro" id="IPR049712">
    <property type="entry name" value="Poly_export"/>
</dbReference>
<dbReference type="Pfam" id="PF02563">
    <property type="entry name" value="Poly_export"/>
    <property type="match status" value="1"/>
</dbReference>
<name>A0A6L6Q406_9BURK</name>
<sequence>MKKIILWLSMLLMACTLRVAGAAADSTGIVLGSGDVLRITVYGSPDLATETRIAESGTVTMPLVGQVPVAGLTVPAAEKKIAGLLDSGGYVKKAQVNILVTTIQSAQVSVLGQVNRPGRYPMDGKRSLMEALAQAGGIGPEGGDTVTLIRTRDGKTTSESIDIIKMVQSGDFGHDYQLAPNDVVYVERAPRFYIYGEVQRPGPARLERGMTVLQALAAGGGLTPRGTERGMRIKRRDANGQLQIISAKQEDLLQVDDVVYVKESLF</sequence>
<dbReference type="PROSITE" id="PS51257">
    <property type="entry name" value="PROKAR_LIPOPROTEIN"/>
    <property type="match status" value="1"/>
</dbReference>
<dbReference type="Pfam" id="PF22461">
    <property type="entry name" value="SLBB_2"/>
    <property type="match status" value="1"/>
</dbReference>
<dbReference type="PANTHER" id="PTHR33619">
    <property type="entry name" value="POLYSACCHARIDE EXPORT PROTEIN GFCE-RELATED"/>
    <property type="match status" value="1"/>
</dbReference>
<reference evidence="19 20" key="1">
    <citation type="submission" date="2019-11" db="EMBL/GenBank/DDBJ databases">
        <title>Type strains purchased from KCTC, JCM and DSMZ.</title>
        <authorList>
            <person name="Lu H."/>
        </authorList>
    </citation>
    <scope>NUCLEOTIDE SEQUENCE [LARGE SCALE GENOMIC DNA]</scope>
    <source>
        <strain evidence="19 20">KCTC 42409</strain>
    </source>
</reference>
<dbReference type="AlphaFoldDB" id="A0A6L6Q406"/>
<feature type="chain" id="PRO_5026924233" evidence="15">
    <location>
        <begin position="23"/>
        <end position="266"/>
    </location>
</feature>
<evidence type="ECO:0000256" key="7">
    <source>
        <dbReference type="ARBA" id="ARBA00022729"/>
    </source>
</evidence>
<feature type="domain" description="Soluble ligand binding" evidence="17">
    <location>
        <begin position="192"/>
        <end position="242"/>
    </location>
</feature>
<evidence type="ECO:0000256" key="4">
    <source>
        <dbReference type="ARBA" id="ARBA00022452"/>
    </source>
</evidence>
<dbReference type="GO" id="GO:0046930">
    <property type="term" value="C:pore complex"/>
    <property type="evidence" value="ECO:0007669"/>
    <property type="project" value="UniProtKB-KW"/>
</dbReference>
<keyword evidence="3" id="KW-0813">Transport</keyword>
<keyword evidence="10" id="KW-0626">Porin</keyword>
<evidence type="ECO:0000256" key="10">
    <source>
        <dbReference type="ARBA" id="ARBA00023114"/>
    </source>
</evidence>
<evidence type="ECO:0000256" key="5">
    <source>
        <dbReference type="ARBA" id="ARBA00022597"/>
    </source>
</evidence>
<organism evidence="19 20">
    <name type="scientific">Pseudoduganella ginsengisoli</name>
    <dbReference type="NCBI Taxonomy" id="1462440"/>
    <lineage>
        <taxon>Bacteria</taxon>
        <taxon>Pseudomonadati</taxon>
        <taxon>Pseudomonadota</taxon>
        <taxon>Betaproteobacteria</taxon>
        <taxon>Burkholderiales</taxon>
        <taxon>Oxalobacteraceae</taxon>
        <taxon>Telluria group</taxon>
        <taxon>Pseudoduganella</taxon>
    </lineage>
</organism>
<evidence type="ECO:0000256" key="2">
    <source>
        <dbReference type="ARBA" id="ARBA00009450"/>
    </source>
</evidence>
<feature type="domain" description="SLBB" evidence="18">
    <location>
        <begin position="107"/>
        <end position="186"/>
    </location>
</feature>
<dbReference type="EMBL" id="WNLA01000013">
    <property type="protein sequence ID" value="MTW04031.1"/>
    <property type="molecule type" value="Genomic_DNA"/>
</dbReference>
<comment type="caution">
    <text evidence="19">The sequence shown here is derived from an EMBL/GenBank/DDBJ whole genome shotgun (WGS) entry which is preliminary data.</text>
</comment>
<dbReference type="Pfam" id="PF10531">
    <property type="entry name" value="SLBB"/>
    <property type="match status" value="1"/>
</dbReference>
<dbReference type="InterPro" id="IPR003715">
    <property type="entry name" value="Poly_export_N"/>
</dbReference>
<comment type="subcellular location">
    <subcellularLocation>
        <location evidence="1">Cell outer membrane</location>
        <topology evidence="1">Multi-pass membrane protein</topology>
    </subcellularLocation>
</comment>
<evidence type="ECO:0000256" key="6">
    <source>
        <dbReference type="ARBA" id="ARBA00022692"/>
    </source>
</evidence>
<feature type="signal peptide" evidence="15">
    <location>
        <begin position="1"/>
        <end position="22"/>
    </location>
</feature>
<evidence type="ECO:0000259" key="18">
    <source>
        <dbReference type="Pfam" id="PF22461"/>
    </source>
</evidence>
<dbReference type="InterPro" id="IPR017478">
    <property type="entry name" value="Polysacc_export_EpsE"/>
</dbReference>
<keyword evidence="9" id="KW-0406">Ion transport</keyword>
<keyword evidence="7 15" id="KW-0732">Signal</keyword>
<keyword evidence="4" id="KW-1134">Transmembrane beta strand</keyword>
<dbReference type="RefSeq" id="WP_155440394.1">
    <property type="nucleotide sequence ID" value="NZ_WNLA01000013.1"/>
</dbReference>
<protein>
    <submittedName>
        <fullName evidence="19">Polysaccharide export protein EpsE</fullName>
    </submittedName>
</protein>
<evidence type="ECO:0000256" key="11">
    <source>
        <dbReference type="ARBA" id="ARBA00023136"/>
    </source>
</evidence>
<comment type="similarity">
    <text evidence="2">Belongs to the BexD/CtrA/VexA family.</text>
</comment>
<dbReference type="GO" id="GO:0015288">
    <property type="term" value="F:porin activity"/>
    <property type="evidence" value="ECO:0007669"/>
    <property type="project" value="UniProtKB-KW"/>
</dbReference>
<keyword evidence="6" id="KW-0812">Transmembrane</keyword>
<dbReference type="InterPro" id="IPR054765">
    <property type="entry name" value="SLBB_dom"/>
</dbReference>
<evidence type="ECO:0000256" key="14">
    <source>
        <dbReference type="ARBA" id="ARBA00023288"/>
    </source>
</evidence>
<gene>
    <name evidence="19" type="primary">epsE</name>
    <name evidence="19" type="ORF">GM668_18275</name>
</gene>
<evidence type="ECO:0000256" key="15">
    <source>
        <dbReference type="SAM" id="SignalP"/>
    </source>
</evidence>
<dbReference type="GO" id="GO:0009279">
    <property type="term" value="C:cell outer membrane"/>
    <property type="evidence" value="ECO:0007669"/>
    <property type="project" value="UniProtKB-SubCell"/>
</dbReference>
<accession>A0A6L6Q406</accession>
<keyword evidence="20" id="KW-1185">Reference proteome</keyword>
<keyword evidence="11" id="KW-0472">Membrane</keyword>
<evidence type="ECO:0000259" key="17">
    <source>
        <dbReference type="Pfam" id="PF10531"/>
    </source>
</evidence>
<keyword evidence="8" id="KW-0625">Polysaccharide transport</keyword>
<keyword evidence="14" id="KW-0449">Lipoprotein</keyword>
<evidence type="ECO:0000256" key="1">
    <source>
        <dbReference type="ARBA" id="ARBA00004571"/>
    </source>
</evidence>
<evidence type="ECO:0000313" key="19">
    <source>
        <dbReference type="EMBL" id="MTW04031.1"/>
    </source>
</evidence>
<evidence type="ECO:0000256" key="3">
    <source>
        <dbReference type="ARBA" id="ARBA00022448"/>
    </source>
</evidence>
<evidence type="ECO:0000313" key="20">
    <source>
        <dbReference type="Proteomes" id="UP000484015"/>
    </source>
</evidence>
<dbReference type="InterPro" id="IPR019554">
    <property type="entry name" value="Soluble_ligand-bd"/>
</dbReference>
<keyword evidence="13" id="KW-0998">Cell outer membrane</keyword>
<dbReference type="Gene3D" id="3.30.1950.10">
    <property type="entry name" value="wza like domain"/>
    <property type="match status" value="1"/>
</dbReference>
<dbReference type="NCBIfam" id="TIGR03028">
    <property type="entry name" value="EpsE"/>
    <property type="match status" value="1"/>
</dbReference>
<dbReference type="PANTHER" id="PTHR33619:SF3">
    <property type="entry name" value="POLYSACCHARIDE EXPORT PROTEIN GFCE-RELATED"/>
    <property type="match status" value="1"/>
</dbReference>
<dbReference type="OrthoDB" id="9815244at2"/>
<dbReference type="Proteomes" id="UP000484015">
    <property type="component" value="Unassembled WGS sequence"/>
</dbReference>
<evidence type="ECO:0000259" key="16">
    <source>
        <dbReference type="Pfam" id="PF02563"/>
    </source>
</evidence>
<dbReference type="Gene3D" id="3.10.560.10">
    <property type="entry name" value="Outer membrane lipoprotein wza domain like"/>
    <property type="match status" value="2"/>
</dbReference>
<keyword evidence="5" id="KW-0762">Sugar transport</keyword>
<evidence type="ECO:0000256" key="12">
    <source>
        <dbReference type="ARBA" id="ARBA00023139"/>
    </source>
</evidence>
<evidence type="ECO:0000256" key="9">
    <source>
        <dbReference type="ARBA" id="ARBA00023065"/>
    </source>
</evidence>